<keyword evidence="3" id="KW-1185">Reference proteome</keyword>
<feature type="transmembrane region" description="Helical" evidence="1">
    <location>
        <begin position="20"/>
        <end position="39"/>
    </location>
</feature>
<reference evidence="2" key="1">
    <citation type="submission" date="2021-01" db="EMBL/GenBank/DDBJ databases">
        <title>Genome sequence of strain Noviherbaspirillum sp. DKR-6.</title>
        <authorList>
            <person name="Chaudhary D.K."/>
        </authorList>
    </citation>
    <scope>NUCLEOTIDE SEQUENCE</scope>
    <source>
        <strain evidence="2">DKR-6</strain>
    </source>
</reference>
<feature type="transmembrane region" description="Helical" evidence="1">
    <location>
        <begin position="45"/>
        <end position="63"/>
    </location>
</feature>
<comment type="caution">
    <text evidence="2">The sequence shown here is derived from an EMBL/GenBank/DDBJ whole genome shotgun (WGS) entry which is preliminary data.</text>
</comment>
<keyword evidence="1" id="KW-1133">Transmembrane helix</keyword>
<evidence type="ECO:0000256" key="1">
    <source>
        <dbReference type="SAM" id="Phobius"/>
    </source>
</evidence>
<dbReference type="RefSeq" id="WP_200598403.1">
    <property type="nucleotide sequence ID" value="NZ_JAEPBG010000035.1"/>
</dbReference>
<protein>
    <submittedName>
        <fullName evidence="2">Uncharacterized protein</fullName>
    </submittedName>
</protein>
<accession>A0A934W8T3</accession>
<evidence type="ECO:0000313" key="2">
    <source>
        <dbReference type="EMBL" id="MBK4739032.1"/>
    </source>
</evidence>
<evidence type="ECO:0000313" key="3">
    <source>
        <dbReference type="Proteomes" id="UP000622890"/>
    </source>
</evidence>
<gene>
    <name evidence="2" type="ORF">JJB74_30890</name>
</gene>
<sequence>MIWAVARRDGFADGLQPCCLHGIVTVVVIAFAVAFAFAFAVAVAFAYAFAYAFAFAVAFAVAFNPVDRAVSPGPEADKVRRLFERSAA</sequence>
<name>A0A934W8T3_9BURK</name>
<proteinExistence type="predicted"/>
<dbReference type="EMBL" id="JAEPBG010000035">
    <property type="protein sequence ID" value="MBK4739032.1"/>
    <property type="molecule type" value="Genomic_DNA"/>
</dbReference>
<dbReference type="AlphaFoldDB" id="A0A934W8T3"/>
<keyword evidence="1" id="KW-0472">Membrane</keyword>
<dbReference type="Proteomes" id="UP000622890">
    <property type="component" value="Unassembled WGS sequence"/>
</dbReference>
<keyword evidence="1" id="KW-0812">Transmembrane</keyword>
<organism evidence="2 3">
    <name type="scientific">Noviherbaspirillum pedocola</name>
    <dbReference type="NCBI Taxonomy" id="2801341"/>
    <lineage>
        <taxon>Bacteria</taxon>
        <taxon>Pseudomonadati</taxon>
        <taxon>Pseudomonadota</taxon>
        <taxon>Betaproteobacteria</taxon>
        <taxon>Burkholderiales</taxon>
        <taxon>Oxalobacteraceae</taxon>
        <taxon>Noviherbaspirillum</taxon>
    </lineage>
</organism>